<keyword evidence="5" id="KW-0686">Riboflavin biosynthesis</keyword>
<evidence type="ECO:0000256" key="1">
    <source>
        <dbReference type="ARBA" id="ARBA00002803"/>
    </source>
</evidence>
<dbReference type="InterPro" id="IPR026017">
    <property type="entry name" value="Lumazine-bd_dom"/>
</dbReference>
<name>A0A8J3HVW2_9RICK</name>
<dbReference type="PROSITE" id="PS51177">
    <property type="entry name" value="LUMAZINE_BIND"/>
    <property type="match status" value="2"/>
</dbReference>
<evidence type="ECO:0000256" key="2">
    <source>
        <dbReference type="ARBA" id="ARBA00004887"/>
    </source>
</evidence>
<dbReference type="CDD" id="cd00402">
    <property type="entry name" value="Riboflavin_synthase_like"/>
    <property type="match status" value="1"/>
</dbReference>
<reference evidence="11 12" key="1">
    <citation type="journal article" date="2021" name="Microb. Ecol.">
        <title>Candidatus Mesenet longicola: Novel Endosymbionts of Brontispa longissima that Induce Cytoplasmic Incompatibility.</title>
        <authorList>
            <person name="Takano S."/>
            <person name="Gotoh Y."/>
            <person name="Hayashi T."/>
        </authorList>
    </citation>
    <scope>NUCLEOTIDE SEQUENCE [LARGE SCALE GENOMIC DNA]</scope>
    <source>
        <strain evidence="11">L5</strain>
    </source>
</reference>
<dbReference type="InterPro" id="IPR001783">
    <property type="entry name" value="Lumazine-bd"/>
</dbReference>
<accession>A0A8J3HVW2</accession>
<evidence type="ECO:0000256" key="8">
    <source>
        <dbReference type="NCBIfam" id="TIGR00187"/>
    </source>
</evidence>
<dbReference type="GO" id="GO:0009231">
    <property type="term" value="P:riboflavin biosynthetic process"/>
    <property type="evidence" value="ECO:0007669"/>
    <property type="project" value="UniProtKB-KW"/>
</dbReference>
<evidence type="ECO:0000256" key="7">
    <source>
        <dbReference type="ARBA" id="ARBA00022737"/>
    </source>
</evidence>
<dbReference type="InterPro" id="IPR017938">
    <property type="entry name" value="Riboflavin_synthase-like_b-brl"/>
</dbReference>
<keyword evidence="12" id="KW-1185">Reference proteome</keyword>
<evidence type="ECO:0000256" key="5">
    <source>
        <dbReference type="ARBA" id="ARBA00022619"/>
    </source>
</evidence>
<dbReference type="NCBIfam" id="NF006767">
    <property type="entry name" value="PRK09289.1"/>
    <property type="match status" value="1"/>
</dbReference>
<dbReference type="InterPro" id="IPR023366">
    <property type="entry name" value="ATP_synth_asu-like_sf"/>
</dbReference>
<dbReference type="Proteomes" id="UP000637906">
    <property type="component" value="Unassembled WGS sequence"/>
</dbReference>
<evidence type="ECO:0000313" key="11">
    <source>
        <dbReference type="EMBL" id="GHM59954.1"/>
    </source>
</evidence>
<dbReference type="Gene3D" id="2.40.30.20">
    <property type="match status" value="2"/>
</dbReference>
<dbReference type="FunFam" id="2.40.30.20:FF:000004">
    <property type="entry name" value="Riboflavin synthase, alpha subunit"/>
    <property type="match status" value="1"/>
</dbReference>
<feature type="domain" description="Lumazine-binding" evidence="10">
    <location>
        <begin position="1"/>
        <end position="97"/>
    </location>
</feature>
<dbReference type="PANTHER" id="PTHR21098">
    <property type="entry name" value="RIBOFLAVIN SYNTHASE ALPHA CHAIN"/>
    <property type="match status" value="1"/>
</dbReference>
<keyword evidence="6" id="KW-0808">Transferase</keyword>
<protein>
    <recommendedName>
        <fullName evidence="4 8">Riboflavin synthase</fullName>
        <ecNumber evidence="3 8">2.5.1.9</ecNumber>
    </recommendedName>
</protein>
<dbReference type="PANTHER" id="PTHR21098:SF0">
    <property type="entry name" value="RIBOFLAVIN SYNTHASE"/>
    <property type="match status" value="1"/>
</dbReference>
<feature type="domain" description="Lumazine-binding" evidence="10">
    <location>
        <begin position="98"/>
        <end position="194"/>
    </location>
</feature>
<evidence type="ECO:0000256" key="6">
    <source>
        <dbReference type="ARBA" id="ARBA00022679"/>
    </source>
</evidence>
<feature type="repeat" description="Lumazine-binding" evidence="9">
    <location>
        <begin position="98"/>
        <end position="194"/>
    </location>
</feature>
<gene>
    <name evidence="11" type="primary">ribE</name>
    <name evidence="11" type="ORF">sL5_09470</name>
</gene>
<sequence length="197" mass="22324">MFKGIIYNIGIITNIFTRDNLDKRFCIEAPNLRSIEVGDSIACSGVCLTVVDIIDNKSFFVDVSEATLGITNINSWHIGKRVNLEQAMRLNDRIDGHLVQGHVDDVATILSIEKKLDSHVVIFNYPERLSEFIIEKGSVALDGVSLTINSLKEHEFSVNIIPHTWNNTTFKYNNINNKVNLEIDLVAKYINKYLKSR</sequence>
<evidence type="ECO:0000256" key="3">
    <source>
        <dbReference type="ARBA" id="ARBA00012827"/>
    </source>
</evidence>
<dbReference type="AlphaFoldDB" id="A0A8J3HVW2"/>
<evidence type="ECO:0000256" key="4">
    <source>
        <dbReference type="ARBA" id="ARBA00013950"/>
    </source>
</evidence>
<dbReference type="SUPFAM" id="SSF63380">
    <property type="entry name" value="Riboflavin synthase domain-like"/>
    <property type="match status" value="2"/>
</dbReference>
<comment type="caution">
    <text evidence="11">The sequence shown here is derived from an EMBL/GenBank/DDBJ whole genome shotgun (WGS) entry which is preliminary data.</text>
</comment>
<evidence type="ECO:0000313" key="12">
    <source>
        <dbReference type="Proteomes" id="UP000637906"/>
    </source>
</evidence>
<keyword evidence="7" id="KW-0677">Repeat</keyword>
<feature type="repeat" description="Lumazine-binding" evidence="9">
    <location>
        <begin position="1"/>
        <end position="97"/>
    </location>
</feature>
<comment type="function">
    <text evidence="1">Catalyzes the dismutation of two molecules of 6,7-dimethyl-8-ribityllumazine, resulting in the formation of riboflavin and 5-amino-6-(D-ribitylamino)uracil.</text>
</comment>
<dbReference type="Pfam" id="PF00677">
    <property type="entry name" value="Lum_binding"/>
    <property type="match status" value="2"/>
</dbReference>
<dbReference type="PIRSF" id="PIRSF000498">
    <property type="entry name" value="Riboflavin_syn_A"/>
    <property type="match status" value="1"/>
</dbReference>
<dbReference type="EMBL" id="BNGU01000050">
    <property type="protein sequence ID" value="GHM59954.1"/>
    <property type="molecule type" value="Genomic_DNA"/>
</dbReference>
<dbReference type="EC" id="2.5.1.9" evidence="3 8"/>
<evidence type="ECO:0000256" key="9">
    <source>
        <dbReference type="PROSITE-ProRule" id="PRU00524"/>
    </source>
</evidence>
<dbReference type="NCBIfam" id="TIGR00187">
    <property type="entry name" value="ribE"/>
    <property type="match status" value="1"/>
</dbReference>
<organism evidence="11 12">
    <name type="scientific">Candidatus Mesenet longicola</name>
    <dbReference type="NCBI Taxonomy" id="1892558"/>
    <lineage>
        <taxon>Bacteria</taxon>
        <taxon>Pseudomonadati</taxon>
        <taxon>Pseudomonadota</taxon>
        <taxon>Alphaproteobacteria</taxon>
        <taxon>Rickettsiales</taxon>
        <taxon>Anaplasmataceae</taxon>
        <taxon>Candidatus Mesenet</taxon>
    </lineage>
</organism>
<proteinExistence type="predicted"/>
<dbReference type="GO" id="GO:0004746">
    <property type="term" value="F:riboflavin synthase activity"/>
    <property type="evidence" value="ECO:0007669"/>
    <property type="project" value="UniProtKB-UniRule"/>
</dbReference>
<comment type="pathway">
    <text evidence="2">Cofactor biosynthesis; riboflavin biosynthesis; riboflavin from 2-hydroxy-3-oxobutyl phosphate and 5-amino-6-(D-ribitylamino)uracil: step 2/2.</text>
</comment>
<evidence type="ECO:0000259" key="10">
    <source>
        <dbReference type="PROSITE" id="PS51177"/>
    </source>
</evidence>